<evidence type="ECO:0000313" key="1">
    <source>
        <dbReference type="EMBL" id="QWG10087.1"/>
    </source>
</evidence>
<keyword evidence="2" id="KW-1185">Reference proteome</keyword>
<evidence type="ECO:0000313" key="2">
    <source>
        <dbReference type="Proteomes" id="UP000682802"/>
    </source>
</evidence>
<proteinExistence type="predicted"/>
<dbReference type="InterPro" id="IPR032869">
    <property type="entry name" value="WHH_dom_containing"/>
</dbReference>
<dbReference type="Proteomes" id="UP000682802">
    <property type="component" value="Chromosome 2"/>
</dbReference>
<dbReference type="GO" id="GO:0004519">
    <property type="term" value="F:endonuclease activity"/>
    <property type="evidence" value="ECO:0007669"/>
    <property type="project" value="UniProtKB-KW"/>
</dbReference>
<name>A0ABX8H426_9BACT</name>
<accession>A0ABX8H426</accession>
<keyword evidence="1" id="KW-0540">Nuclease</keyword>
<organism evidence="1 2">
    <name type="scientific">Flammeovirga kamogawensis</name>
    <dbReference type="NCBI Taxonomy" id="373891"/>
    <lineage>
        <taxon>Bacteria</taxon>
        <taxon>Pseudomonadati</taxon>
        <taxon>Bacteroidota</taxon>
        <taxon>Cytophagia</taxon>
        <taxon>Cytophagales</taxon>
        <taxon>Flammeovirgaceae</taxon>
        <taxon>Flammeovirga</taxon>
    </lineage>
</organism>
<reference evidence="1 2" key="1">
    <citation type="submission" date="2021-05" db="EMBL/GenBank/DDBJ databases">
        <title>Comparative genomic studies on the polysaccharide-degrading batcterial strains of the Flammeovirga genus.</title>
        <authorList>
            <person name="Zewei F."/>
            <person name="Zheng Z."/>
            <person name="Yu L."/>
            <person name="Ruyue G."/>
            <person name="Yanhong M."/>
            <person name="Yuanyuan C."/>
            <person name="Jingyan G."/>
            <person name="Wenjun H."/>
        </authorList>
    </citation>
    <scope>NUCLEOTIDE SEQUENCE [LARGE SCALE GENOMIC DNA]</scope>
    <source>
        <strain evidence="1 2">YS10</strain>
    </source>
</reference>
<sequence length="68" mass="7771">MGRTPPEINGVRYTWHHMDDFRINEEGKMVCTMQLVRADAHTNLKGMSHTGSVGQMKAYTGNKNLYPF</sequence>
<keyword evidence="1" id="KW-0378">Hydrolase</keyword>
<dbReference type="RefSeq" id="WP_144076740.1">
    <property type="nucleotide sequence ID" value="NZ_CP076129.1"/>
</dbReference>
<gene>
    <name evidence="1" type="ORF">KM029_20610</name>
</gene>
<keyword evidence="1" id="KW-0255">Endonuclease</keyword>
<protein>
    <submittedName>
        <fullName evidence="1">HNH endonuclease</fullName>
    </submittedName>
</protein>
<dbReference type="Pfam" id="PF14414">
    <property type="entry name" value="WHH"/>
    <property type="match status" value="1"/>
</dbReference>
<dbReference type="EMBL" id="CP076129">
    <property type="protein sequence ID" value="QWG10087.1"/>
    <property type="molecule type" value="Genomic_DNA"/>
</dbReference>